<dbReference type="Gramene" id="C.cajan_48470.t">
    <property type="protein sequence ID" value="C.cajan_48470.t.cds1"/>
    <property type="gene ID" value="C.cajan_48470"/>
</dbReference>
<accession>A0A151UE33</accession>
<comment type="caution">
    <text evidence="3">The sequence shown here is derived from an EMBL/GenBank/DDBJ whole genome shotgun (WGS) entry which is preliminary data.</text>
</comment>
<gene>
    <name evidence="3" type="ORF">KK1_049367</name>
</gene>
<dbReference type="AlphaFoldDB" id="A0A151UE33"/>
<sequence>MKIFKTGNFGKVRLADDEALDIASMGDINLRNFTGIVWTLKDVRYILGLKRMLISVGMLDVQGYRVTFEDDQWKVVKGNLVVAHGWKKGTLYMVEFLAKEANLVSDDFAHSSTLWHQRLGHMSEKGMKILVSRGKIPELKEVKVCFCEPCVFGK</sequence>
<feature type="domain" description="GAG-pre-integrase" evidence="1">
    <location>
        <begin position="91"/>
        <end position="154"/>
    </location>
</feature>
<dbReference type="Pfam" id="PF13976">
    <property type="entry name" value="gag_pre-integrs"/>
    <property type="match status" value="1"/>
</dbReference>
<evidence type="ECO:0000259" key="2">
    <source>
        <dbReference type="Pfam" id="PF22936"/>
    </source>
</evidence>
<dbReference type="InterPro" id="IPR025724">
    <property type="entry name" value="GAG-pre-integrase_dom"/>
</dbReference>
<organism evidence="3 4">
    <name type="scientific">Cajanus cajan</name>
    <name type="common">Pigeon pea</name>
    <name type="synonym">Cajanus indicus</name>
    <dbReference type="NCBI Taxonomy" id="3821"/>
    <lineage>
        <taxon>Eukaryota</taxon>
        <taxon>Viridiplantae</taxon>
        <taxon>Streptophyta</taxon>
        <taxon>Embryophyta</taxon>
        <taxon>Tracheophyta</taxon>
        <taxon>Spermatophyta</taxon>
        <taxon>Magnoliopsida</taxon>
        <taxon>eudicotyledons</taxon>
        <taxon>Gunneridae</taxon>
        <taxon>Pentapetalae</taxon>
        <taxon>rosids</taxon>
        <taxon>fabids</taxon>
        <taxon>Fabales</taxon>
        <taxon>Fabaceae</taxon>
        <taxon>Papilionoideae</taxon>
        <taxon>50 kb inversion clade</taxon>
        <taxon>NPAAA clade</taxon>
        <taxon>indigoferoid/millettioid clade</taxon>
        <taxon>Phaseoleae</taxon>
        <taxon>Cajanus</taxon>
    </lineage>
</organism>
<name>A0A151UE33_CAJCA</name>
<feature type="domain" description="Retrovirus-related Pol polyprotein from transposon TNT 1-94-like beta-barrel" evidence="2">
    <location>
        <begin position="5"/>
        <end position="64"/>
    </location>
</feature>
<evidence type="ECO:0000259" key="1">
    <source>
        <dbReference type="Pfam" id="PF13976"/>
    </source>
</evidence>
<dbReference type="EMBL" id="AGCT01026333">
    <property type="protein sequence ID" value="KYP77564.1"/>
    <property type="molecule type" value="Genomic_DNA"/>
</dbReference>
<proteinExistence type="predicted"/>
<dbReference type="InterPro" id="IPR054722">
    <property type="entry name" value="PolX-like_BBD"/>
</dbReference>
<evidence type="ECO:0000313" key="3">
    <source>
        <dbReference type="EMBL" id="KYP77564.1"/>
    </source>
</evidence>
<protein>
    <submittedName>
        <fullName evidence="3">Retrovirus-related Pol polyprotein from transposon TNT 1-94</fullName>
    </submittedName>
</protein>
<keyword evidence="4" id="KW-1185">Reference proteome</keyword>
<dbReference type="Proteomes" id="UP000075243">
    <property type="component" value="Unassembled WGS sequence"/>
</dbReference>
<dbReference type="Pfam" id="PF22936">
    <property type="entry name" value="Pol_BBD"/>
    <property type="match status" value="1"/>
</dbReference>
<evidence type="ECO:0000313" key="4">
    <source>
        <dbReference type="Proteomes" id="UP000075243"/>
    </source>
</evidence>
<reference evidence="3" key="1">
    <citation type="journal article" date="2012" name="Nat. Biotechnol.">
        <title>Draft genome sequence of pigeonpea (Cajanus cajan), an orphan legume crop of resource-poor farmers.</title>
        <authorList>
            <person name="Varshney R.K."/>
            <person name="Chen W."/>
            <person name="Li Y."/>
            <person name="Bharti A.K."/>
            <person name="Saxena R.K."/>
            <person name="Schlueter J.A."/>
            <person name="Donoghue M.T."/>
            <person name="Azam S."/>
            <person name="Fan G."/>
            <person name="Whaley A.M."/>
            <person name="Farmer A.D."/>
            <person name="Sheridan J."/>
            <person name="Iwata A."/>
            <person name="Tuteja R."/>
            <person name="Penmetsa R.V."/>
            <person name="Wu W."/>
            <person name="Upadhyaya H.D."/>
            <person name="Yang S.P."/>
            <person name="Shah T."/>
            <person name="Saxena K.B."/>
            <person name="Michael T."/>
            <person name="McCombie W.R."/>
            <person name="Yang B."/>
            <person name="Zhang G."/>
            <person name="Yang H."/>
            <person name="Wang J."/>
            <person name="Spillane C."/>
            <person name="Cook D.R."/>
            <person name="May G.D."/>
            <person name="Xu X."/>
            <person name="Jackson S.A."/>
        </authorList>
    </citation>
    <scope>NUCLEOTIDE SEQUENCE [LARGE SCALE GENOMIC DNA]</scope>
</reference>
<dbReference type="OMA" id="CFCEPCV"/>